<feature type="transmembrane region" description="Helical" evidence="2">
    <location>
        <begin position="303"/>
        <end position="324"/>
    </location>
</feature>
<name>A0A7D8ULH4_9HELO</name>
<gene>
    <name evidence="4" type="ORF">LCER1_G006868</name>
</gene>
<dbReference type="Pfam" id="PF03009">
    <property type="entry name" value="GDPD"/>
    <property type="match status" value="1"/>
</dbReference>
<dbReference type="InterPro" id="IPR017946">
    <property type="entry name" value="PLC-like_Pdiesterase_TIM-brl"/>
</dbReference>
<evidence type="ECO:0000313" key="5">
    <source>
        <dbReference type="Proteomes" id="UP000481288"/>
    </source>
</evidence>
<evidence type="ECO:0000259" key="3">
    <source>
        <dbReference type="PROSITE" id="PS51704"/>
    </source>
</evidence>
<dbReference type="AlphaFoldDB" id="A0A7D8ULH4"/>
<evidence type="ECO:0000256" key="1">
    <source>
        <dbReference type="SAM" id="MobiDB-lite"/>
    </source>
</evidence>
<evidence type="ECO:0000313" key="4">
    <source>
        <dbReference type="EMBL" id="TVY51562.1"/>
    </source>
</evidence>
<dbReference type="PANTHER" id="PTHR43805">
    <property type="entry name" value="GLYCEROPHOSPHORYL DIESTER PHOSPHODIESTERASE"/>
    <property type="match status" value="1"/>
</dbReference>
<accession>A0A7D8ULH4</accession>
<comment type="caution">
    <text evidence="4">The sequence shown here is derived from an EMBL/GenBank/DDBJ whole genome shotgun (WGS) entry which is preliminary data.</text>
</comment>
<dbReference type="GO" id="GO:0006629">
    <property type="term" value="P:lipid metabolic process"/>
    <property type="evidence" value="ECO:0007669"/>
    <property type="project" value="InterPro"/>
</dbReference>
<dbReference type="EMBL" id="QGMG01000785">
    <property type="protein sequence ID" value="TVY51562.1"/>
    <property type="molecule type" value="Genomic_DNA"/>
</dbReference>
<protein>
    <submittedName>
        <fullName evidence="4">Phosphatidylglycerol phospholipase C</fullName>
    </submittedName>
</protein>
<keyword evidence="2" id="KW-0812">Transmembrane</keyword>
<dbReference type="PROSITE" id="PS51704">
    <property type="entry name" value="GP_PDE"/>
    <property type="match status" value="1"/>
</dbReference>
<keyword evidence="2" id="KW-0472">Membrane</keyword>
<dbReference type="Proteomes" id="UP000481288">
    <property type="component" value="Unassembled WGS sequence"/>
</dbReference>
<dbReference type="PANTHER" id="PTHR43805:SF1">
    <property type="entry name" value="GP-PDE DOMAIN-CONTAINING PROTEIN"/>
    <property type="match status" value="1"/>
</dbReference>
<dbReference type="CDD" id="cd08570">
    <property type="entry name" value="GDPD_YPL206cp_fungi"/>
    <property type="match status" value="1"/>
</dbReference>
<sequence length="346" mass="39442">MAESDPLIQEKMESPAFTSAKRTPRGRPQAIAHRGYKAAHPENTMGAFKGAVEVGAHAIETDLRLSKDGVVVDDTLKRCFGTDEKIVDCDWEYLKTLRTLEEPHEPMPRFKDLLSDTFFLHGEDLLEYLVSPGLEDIWVLLDVKIPRLKLLSPFRRKQGDQQNDGDQANKLFKAIAVTLEEVKPSRPWTERILIGCWAVEHLPRYPIIHIGVSISYARQFLKVPGVSLNMLLMVMVGPRGKALIRDARKANRSVFLWTVNKEPWMKWSIKKDFDGVVTDDPKKYLEICKTYEGEKIHHSLRSLLFIFSANVLVPLYSTVVRFNYGFNVDLRKFRKGLESSTTTAAA</sequence>
<feature type="domain" description="GP-PDE" evidence="3">
    <location>
        <begin position="28"/>
        <end position="288"/>
    </location>
</feature>
<organism evidence="4 5">
    <name type="scientific">Lachnellula cervina</name>
    <dbReference type="NCBI Taxonomy" id="1316786"/>
    <lineage>
        <taxon>Eukaryota</taxon>
        <taxon>Fungi</taxon>
        <taxon>Dikarya</taxon>
        <taxon>Ascomycota</taxon>
        <taxon>Pezizomycotina</taxon>
        <taxon>Leotiomycetes</taxon>
        <taxon>Helotiales</taxon>
        <taxon>Lachnaceae</taxon>
        <taxon>Lachnellula</taxon>
    </lineage>
</organism>
<keyword evidence="2" id="KW-1133">Transmembrane helix</keyword>
<dbReference type="SUPFAM" id="SSF51695">
    <property type="entry name" value="PLC-like phosphodiesterases"/>
    <property type="match status" value="1"/>
</dbReference>
<proteinExistence type="predicted"/>
<dbReference type="InterPro" id="IPR030395">
    <property type="entry name" value="GP_PDE_dom"/>
</dbReference>
<feature type="region of interest" description="Disordered" evidence="1">
    <location>
        <begin position="1"/>
        <end position="36"/>
    </location>
</feature>
<evidence type="ECO:0000256" key="2">
    <source>
        <dbReference type="SAM" id="Phobius"/>
    </source>
</evidence>
<dbReference type="Gene3D" id="3.20.20.190">
    <property type="entry name" value="Phosphatidylinositol (PI) phosphodiesterase"/>
    <property type="match status" value="1"/>
</dbReference>
<reference evidence="4 5" key="1">
    <citation type="submission" date="2018-05" db="EMBL/GenBank/DDBJ databases">
        <title>Whole genome sequencing for identification of molecular markers to develop diagnostic detection tools for the regulated plant pathogen Lachnellula willkommii.</title>
        <authorList>
            <person name="Giroux E."/>
            <person name="Bilodeau G."/>
        </authorList>
    </citation>
    <scope>NUCLEOTIDE SEQUENCE [LARGE SCALE GENOMIC DNA]</scope>
    <source>
        <strain evidence="4 5">CBS 625.97</strain>
    </source>
</reference>
<dbReference type="OrthoDB" id="1058301at2759"/>
<dbReference type="GO" id="GO:0008081">
    <property type="term" value="F:phosphoric diester hydrolase activity"/>
    <property type="evidence" value="ECO:0007669"/>
    <property type="project" value="InterPro"/>
</dbReference>
<keyword evidence="5" id="KW-1185">Reference proteome</keyword>